<dbReference type="SMART" id="SM00046">
    <property type="entry name" value="DAGKc"/>
    <property type="match status" value="1"/>
</dbReference>
<keyword evidence="3" id="KW-0808">Transferase</keyword>
<dbReference type="Gene3D" id="2.60.200.40">
    <property type="match status" value="1"/>
</dbReference>
<dbReference type="PROSITE" id="PS50146">
    <property type="entry name" value="DAGK"/>
    <property type="match status" value="1"/>
</dbReference>
<dbReference type="InterPro" id="IPR017438">
    <property type="entry name" value="ATP-NAD_kinase_N"/>
</dbReference>
<proteinExistence type="predicted"/>
<dbReference type="GO" id="GO:0016773">
    <property type="term" value="F:phosphotransferase activity, alcohol group as acceptor"/>
    <property type="evidence" value="ECO:0007669"/>
    <property type="project" value="UniProtKB-ARBA"/>
</dbReference>
<feature type="region of interest" description="Disordered" evidence="1">
    <location>
        <begin position="322"/>
        <end position="351"/>
    </location>
</feature>
<dbReference type="Gene3D" id="3.40.50.10330">
    <property type="entry name" value="Probable inorganic polyphosphate/atp-NAD kinase, domain 1"/>
    <property type="match status" value="1"/>
</dbReference>
<dbReference type="SUPFAM" id="SSF111331">
    <property type="entry name" value="NAD kinase/diacylglycerol kinase-like"/>
    <property type="match status" value="1"/>
</dbReference>
<reference evidence="3" key="1">
    <citation type="journal article" date="2020" name="New Phytol.">
        <title>Comparative genomics reveals dynamic genome evolution in host specialist ectomycorrhizal fungi.</title>
        <authorList>
            <person name="Lofgren L.A."/>
            <person name="Nguyen N.H."/>
            <person name="Vilgalys R."/>
            <person name="Ruytinx J."/>
            <person name="Liao H.L."/>
            <person name="Branco S."/>
            <person name="Kuo A."/>
            <person name="LaButti K."/>
            <person name="Lipzen A."/>
            <person name="Andreopoulos W."/>
            <person name="Pangilinan J."/>
            <person name="Riley R."/>
            <person name="Hundley H."/>
            <person name="Na H."/>
            <person name="Barry K."/>
            <person name="Grigoriev I.V."/>
            <person name="Stajich J.E."/>
            <person name="Kennedy P.G."/>
        </authorList>
    </citation>
    <scope>NUCLEOTIDE SEQUENCE</scope>
    <source>
        <strain evidence="3">FC423</strain>
    </source>
</reference>
<dbReference type="PANTHER" id="PTHR12358">
    <property type="entry name" value="SPHINGOSINE KINASE"/>
    <property type="match status" value="1"/>
</dbReference>
<keyword evidence="3" id="KW-0418">Kinase</keyword>
<evidence type="ECO:0000256" key="1">
    <source>
        <dbReference type="SAM" id="MobiDB-lite"/>
    </source>
</evidence>
<keyword evidence="4" id="KW-1185">Reference proteome</keyword>
<dbReference type="InterPro" id="IPR050187">
    <property type="entry name" value="Lipid_Phosphate_FormReg"/>
</dbReference>
<dbReference type="RefSeq" id="XP_041294823.1">
    <property type="nucleotide sequence ID" value="XM_041444473.1"/>
</dbReference>
<dbReference type="GO" id="GO:0046512">
    <property type="term" value="P:sphingosine biosynthetic process"/>
    <property type="evidence" value="ECO:0007669"/>
    <property type="project" value="TreeGrafter"/>
</dbReference>
<comment type="caution">
    <text evidence="3">The sequence shown here is derived from an EMBL/GenBank/DDBJ whole genome shotgun (WGS) entry which is preliminary data.</text>
</comment>
<dbReference type="Pfam" id="PF00781">
    <property type="entry name" value="DAGK_cat"/>
    <property type="match status" value="1"/>
</dbReference>
<evidence type="ECO:0000313" key="3">
    <source>
        <dbReference type="EMBL" id="KAG2111604.1"/>
    </source>
</evidence>
<evidence type="ECO:0000313" key="4">
    <source>
        <dbReference type="Proteomes" id="UP000823399"/>
    </source>
</evidence>
<dbReference type="InterPro" id="IPR001206">
    <property type="entry name" value="Diacylglycerol_kinase_cat_dom"/>
</dbReference>
<feature type="compositionally biased region" description="Low complexity" evidence="1">
    <location>
        <begin position="327"/>
        <end position="338"/>
    </location>
</feature>
<dbReference type="GO" id="GO:0001727">
    <property type="term" value="F:lipid kinase activity"/>
    <property type="evidence" value="ECO:0007669"/>
    <property type="project" value="TreeGrafter"/>
</dbReference>
<name>A0A9P7JWC0_9AGAM</name>
<dbReference type="AlphaFoldDB" id="A0A9P7JWC0"/>
<feature type="compositionally biased region" description="Basic and acidic residues" evidence="1">
    <location>
        <begin position="339"/>
        <end position="351"/>
    </location>
</feature>
<dbReference type="InterPro" id="IPR016064">
    <property type="entry name" value="NAD/diacylglycerol_kinase_sf"/>
</dbReference>
<dbReference type="InterPro" id="IPR055916">
    <property type="entry name" value="DUF7493"/>
</dbReference>
<dbReference type="Pfam" id="PF24321">
    <property type="entry name" value="DUF7493"/>
    <property type="match status" value="1"/>
</dbReference>
<accession>A0A9P7JWC0</accession>
<evidence type="ECO:0000259" key="2">
    <source>
        <dbReference type="PROSITE" id="PS50146"/>
    </source>
</evidence>
<organism evidence="3 4">
    <name type="scientific">Suillus discolor</name>
    <dbReference type="NCBI Taxonomy" id="1912936"/>
    <lineage>
        <taxon>Eukaryota</taxon>
        <taxon>Fungi</taxon>
        <taxon>Dikarya</taxon>
        <taxon>Basidiomycota</taxon>
        <taxon>Agaricomycotina</taxon>
        <taxon>Agaricomycetes</taxon>
        <taxon>Agaricomycetidae</taxon>
        <taxon>Boletales</taxon>
        <taxon>Suillineae</taxon>
        <taxon>Suillaceae</taxon>
        <taxon>Suillus</taxon>
    </lineage>
</organism>
<sequence length="481" mass="53017">MNQLLIDSRGVSTSLRFNEASFFIEPTKLDGHNSSCCAGIYADREVKCTEVPLRNVIYTKVTSGVIEVQYLVRKGKESRLNLATTTGAVQNEDSTRVKKWCEALLLAAYQGANPSKNLKVLVNPHGGKGKARASYVNKVEPIFLAAGCTLDVTYTTHGGHAIEIAREMKLGYDALVVVSGDGLIHEVLNGIDQHEHRDQAFCIPIAPIPTGSGNGMSLNLLGLQDGLDVCAAALNVLKGQPLKTDLFSFTQGNRCRISFMSQTIGITADIDIETEHLRWMGDTRFIIGYIRAIIARKSCPIELSMKVVEQDKSRMMDVLHARRAGESPSPSSVPSLLSADKKPDSSSSSHEEWTQFKRPILWMYAGKGPFVSRDLMQFPVSLADDGLIDISVQEITSRRALLRAMDGAEEGRTYWINTNRYFKASAYRARPLAPKGMLVVDGEQVPFEEFQVDVLNGLGTFLAPYPHYAPEFLVRDIEGNT</sequence>
<dbReference type="GO" id="GO:0005737">
    <property type="term" value="C:cytoplasm"/>
    <property type="evidence" value="ECO:0007669"/>
    <property type="project" value="TreeGrafter"/>
</dbReference>
<gene>
    <name evidence="3" type="ORF">F5147DRAFT_92483</name>
</gene>
<protein>
    <submittedName>
        <fullName evidence="3">ATP-NAD kinase-like domain-containing protein</fullName>
    </submittedName>
</protein>
<dbReference type="Proteomes" id="UP000823399">
    <property type="component" value="Unassembled WGS sequence"/>
</dbReference>
<dbReference type="OrthoDB" id="3853857at2759"/>
<feature type="domain" description="DAGKc" evidence="2">
    <location>
        <begin position="113"/>
        <end position="253"/>
    </location>
</feature>
<dbReference type="GO" id="GO:0016020">
    <property type="term" value="C:membrane"/>
    <property type="evidence" value="ECO:0007669"/>
    <property type="project" value="TreeGrafter"/>
</dbReference>
<dbReference type="PANTHER" id="PTHR12358:SF31">
    <property type="entry name" value="ACYLGLYCEROL KINASE, MITOCHONDRIAL"/>
    <property type="match status" value="1"/>
</dbReference>
<dbReference type="EMBL" id="JABBWM010000017">
    <property type="protein sequence ID" value="KAG2111604.1"/>
    <property type="molecule type" value="Genomic_DNA"/>
</dbReference>
<dbReference type="GeneID" id="64706732"/>